<dbReference type="Gene3D" id="3.40.50.20">
    <property type="match status" value="1"/>
</dbReference>
<feature type="active site" evidence="13">
    <location>
        <position position="322"/>
    </location>
</feature>
<evidence type="ECO:0000256" key="9">
    <source>
        <dbReference type="ARBA" id="ARBA00022984"/>
    </source>
</evidence>
<dbReference type="AlphaFoldDB" id="A0AAP9DZZ1"/>
<comment type="function">
    <text evidence="12">Cell wall formation.</text>
</comment>
<dbReference type="EMBL" id="JAMDMM010000055">
    <property type="protein sequence ID" value="MCY9610418.1"/>
    <property type="molecule type" value="Genomic_DNA"/>
</dbReference>
<protein>
    <recommendedName>
        <fullName evidence="12">D-alanine--D-alanine ligase</fullName>
        <ecNumber evidence="12">6.3.2.4</ecNumber>
    </recommendedName>
    <alternativeName>
        <fullName evidence="12">D-Ala-D-Ala ligase</fullName>
    </alternativeName>
    <alternativeName>
        <fullName evidence="12">D-alanylalanine synthetase</fullName>
    </alternativeName>
</protein>
<dbReference type="Proteomes" id="UP001209276">
    <property type="component" value="Unassembled WGS sequence"/>
</dbReference>
<accession>A0AAP9DZZ1</accession>
<dbReference type="GO" id="GO:0005829">
    <property type="term" value="C:cytosol"/>
    <property type="evidence" value="ECO:0007669"/>
    <property type="project" value="TreeGrafter"/>
</dbReference>
<sequence>MKKKSIAVLFGGCSTEYEVSLKSAASVIDHVDRNRYHIVMVGITREGRWLKYHGSTEDIRQDRWHAHPACLPACLSPSRDVGGLIVLVGTEYHLTPIDAVFPVLHGKNGEDGTVQGLLELSGIPFVGCGSLSSAIGMDKEIAHTLVRAAGIETAESIAIWDDEPLDTALDAAARLGFPLYVKPARSGSSLGITKACNKQELMAGAILAFSHDNKIVIEQHVNGFEAGCAVLGDADPIVGEVDEIELRDGFFNYHEKYTLETSVIHMPARIDADTAARIKAAALTVYRTLGCRGLARVDLFLTDEGKIVFNEVNTMPGFTSASRYPNMLRGIGLSFPDILDRLIQLALAEERSACIK</sequence>
<dbReference type="PROSITE" id="PS00843">
    <property type="entry name" value="DALA_DALA_LIGASE_1"/>
    <property type="match status" value="1"/>
</dbReference>
<evidence type="ECO:0000256" key="14">
    <source>
        <dbReference type="PIRSR" id="PIRSR039102-3"/>
    </source>
</evidence>
<keyword evidence="10 14" id="KW-0464">Manganese</keyword>
<evidence type="ECO:0000313" key="20">
    <source>
        <dbReference type="Proteomes" id="UP001209276"/>
    </source>
</evidence>
<feature type="active site" evidence="13">
    <location>
        <position position="188"/>
    </location>
</feature>
<comment type="cofactor">
    <cofactor evidence="1">
        <name>Mn(2+)</name>
        <dbReference type="ChEBI" id="CHEBI:29035"/>
    </cofactor>
</comment>
<dbReference type="NCBIfam" id="NF002528">
    <property type="entry name" value="PRK01966.1-4"/>
    <property type="match status" value="1"/>
</dbReference>
<keyword evidence="3 12" id="KW-0436">Ligase</keyword>
<evidence type="ECO:0000256" key="3">
    <source>
        <dbReference type="ARBA" id="ARBA00022598"/>
    </source>
</evidence>
<evidence type="ECO:0000313" key="18">
    <source>
        <dbReference type="EMBL" id="QDM47055.1"/>
    </source>
</evidence>
<evidence type="ECO:0000256" key="10">
    <source>
        <dbReference type="ARBA" id="ARBA00023211"/>
    </source>
</evidence>
<dbReference type="RefSeq" id="WP_087440059.1">
    <property type="nucleotide sequence ID" value="NZ_CABMNB010000001.1"/>
</dbReference>
<dbReference type="PROSITE" id="PS00844">
    <property type="entry name" value="DALA_DALA_LIGASE_2"/>
    <property type="match status" value="1"/>
</dbReference>
<dbReference type="NCBIfam" id="NF000091">
    <property type="entry name" value="D_ala_D_ser_VanG"/>
    <property type="match status" value="1"/>
</dbReference>
<dbReference type="InterPro" id="IPR000291">
    <property type="entry name" value="D-Ala_lig_Van_CS"/>
</dbReference>
<evidence type="ECO:0000256" key="2">
    <source>
        <dbReference type="ARBA" id="ARBA00010871"/>
    </source>
</evidence>
<evidence type="ECO:0000256" key="15">
    <source>
        <dbReference type="PROSITE-ProRule" id="PRU00409"/>
    </source>
</evidence>
<dbReference type="NCBIfam" id="TIGR01205">
    <property type="entry name" value="D_ala_D_alaTIGR"/>
    <property type="match status" value="1"/>
</dbReference>
<dbReference type="GO" id="GO:0071555">
    <property type="term" value="P:cell wall organization"/>
    <property type="evidence" value="ECO:0007669"/>
    <property type="project" value="UniProtKB-KW"/>
</dbReference>
<gene>
    <name evidence="18" type="primary">vanG</name>
    <name evidence="12" type="synonym">ddl</name>
    <name evidence="18" type="ORF">FLT43_28970</name>
    <name evidence="17" type="ORF">M5W83_25025</name>
</gene>
<dbReference type="InterPro" id="IPR005905">
    <property type="entry name" value="D_ala_D_ala"/>
</dbReference>
<dbReference type="PIRSF" id="PIRSF039102">
    <property type="entry name" value="Ddl/VanB"/>
    <property type="match status" value="1"/>
</dbReference>
<feature type="binding site" evidence="14">
    <location>
        <position position="311"/>
    </location>
    <ligand>
        <name>Mg(2+)</name>
        <dbReference type="ChEBI" id="CHEBI:18420"/>
        <label>1</label>
    </ligand>
</feature>
<feature type="binding site" evidence="14">
    <location>
        <position position="311"/>
    </location>
    <ligand>
        <name>Mg(2+)</name>
        <dbReference type="ChEBI" id="CHEBI:18420"/>
        <label>2</label>
    </ligand>
</feature>
<dbReference type="InterPro" id="IPR011127">
    <property type="entry name" value="Dala_Dala_lig_N"/>
</dbReference>
<name>A0AAP9DZZ1_PANTH</name>
<dbReference type="InterPro" id="IPR011761">
    <property type="entry name" value="ATP-grasp"/>
</dbReference>
<keyword evidence="6 15" id="KW-0067">ATP-binding</keyword>
<dbReference type="InterPro" id="IPR016185">
    <property type="entry name" value="PreATP-grasp_dom_sf"/>
</dbReference>
<keyword evidence="4 14" id="KW-0479">Metal-binding</keyword>
<comment type="pathway">
    <text evidence="12">Cell wall biogenesis; peptidoglycan biosynthesis.</text>
</comment>
<dbReference type="Pfam" id="PF01820">
    <property type="entry name" value="Dala_Dala_lig_N"/>
    <property type="match status" value="1"/>
</dbReference>
<reference evidence="18 19" key="1">
    <citation type="submission" date="2019-07" db="EMBL/GenBank/DDBJ databases">
        <title>Paenibacillus thiaminolyticus NRRL B-4156.</title>
        <authorList>
            <person name="Hehnly C."/>
            <person name="Zhang L."/>
        </authorList>
    </citation>
    <scope>NUCLEOTIDE SEQUENCE [LARGE SCALE GENOMIC DNA]</scope>
    <source>
        <strain evidence="18 19">NRRL B-4156</strain>
    </source>
</reference>
<dbReference type="GO" id="GO:0008716">
    <property type="term" value="F:D-alanine-D-alanine ligase activity"/>
    <property type="evidence" value="ECO:0007669"/>
    <property type="project" value="UniProtKB-UniRule"/>
</dbReference>
<dbReference type="FunFam" id="3.30.470.20:FF:000008">
    <property type="entry name" value="D-alanine--D-alanine ligase"/>
    <property type="match status" value="1"/>
</dbReference>
<feature type="active site" evidence="13">
    <location>
        <position position="16"/>
    </location>
</feature>
<dbReference type="PANTHER" id="PTHR23132">
    <property type="entry name" value="D-ALANINE--D-ALANINE LIGASE"/>
    <property type="match status" value="1"/>
</dbReference>
<evidence type="ECO:0000256" key="12">
    <source>
        <dbReference type="HAMAP-Rule" id="MF_00047"/>
    </source>
</evidence>
<dbReference type="InterPro" id="IPR011095">
    <property type="entry name" value="Dala_Dala_lig_C"/>
</dbReference>
<keyword evidence="20" id="KW-1185">Reference proteome</keyword>
<evidence type="ECO:0000313" key="19">
    <source>
        <dbReference type="Proteomes" id="UP000315377"/>
    </source>
</evidence>
<dbReference type="EC" id="6.3.2.4" evidence="12"/>
<evidence type="ECO:0000256" key="5">
    <source>
        <dbReference type="ARBA" id="ARBA00022741"/>
    </source>
</evidence>
<dbReference type="GeneID" id="76999995"/>
<keyword evidence="12" id="KW-0963">Cytoplasm</keyword>
<dbReference type="InterPro" id="IPR013815">
    <property type="entry name" value="ATP_grasp_subdomain_1"/>
</dbReference>
<feature type="binding site" evidence="14">
    <location>
        <position position="313"/>
    </location>
    <ligand>
        <name>Mg(2+)</name>
        <dbReference type="ChEBI" id="CHEBI:18420"/>
        <label>2</label>
    </ligand>
</feature>
<dbReference type="EMBL" id="CP041405">
    <property type="protein sequence ID" value="QDM47055.1"/>
    <property type="molecule type" value="Genomic_DNA"/>
</dbReference>
<dbReference type="GO" id="GO:0005524">
    <property type="term" value="F:ATP binding"/>
    <property type="evidence" value="ECO:0007669"/>
    <property type="project" value="UniProtKB-UniRule"/>
</dbReference>
<keyword evidence="5 15" id="KW-0547">Nucleotide-binding</keyword>
<dbReference type="SUPFAM" id="SSF52440">
    <property type="entry name" value="PreATP-grasp domain"/>
    <property type="match status" value="1"/>
</dbReference>
<dbReference type="SUPFAM" id="SSF56059">
    <property type="entry name" value="Glutathione synthetase ATP-binding domain-like"/>
    <property type="match status" value="1"/>
</dbReference>
<dbReference type="GO" id="GO:0009252">
    <property type="term" value="P:peptidoglycan biosynthetic process"/>
    <property type="evidence" value="ECO:0007669"/>
    <property type="project" value="UniProtKB-UniRule"/>
</dbReference>
<evidence type="ECO:0000313" key="17">
    <source>
        <dbReference type="EMBL" id="MCY9610418.1"/>
    </source>
</evidence>
<evidence type="ECO:0000256" key="13">
    <source>
        <dbReference type="PIRSR" id="PIRSR039102-1"/>
    </source>
</evidence>
<evidence type="ECO:0000256" key="11">
    <source>
        <dbReference type="ARBA" id="ARBA00023316"/>
    </source>
</evidence>
<dbReference type="HAMAP" id="MF_00047">
    <property type="entry name" value="Dala_Dala_lig"/>
    <property type="match status" value="1"/>
</dbReference>
<keyword evidence="7 14" id="KW-0460">Magnesium</keyword>
<dbReference type="Gene3D" id="3.30.470.20">
    <property type="entry name" value="ATP-grasp fold, B domain"/>
    <property type="match status" value="1"/>
</dbReference>
<feature type="binding site" evidence="14">
    <location>
        <position position="298"/>
    </location>
    <ligand>
        <name>Mg(2+)</name>
        <dbReference type="ChEBI" id="CHEBI:18420"/>
        <label>1</label>
    </ligand>
</feature>
<comment type="subcellular location">
    <subcellularLocation>
        <location evidence="12">Cytoplasm</location>
    </subcellularLocation>
</comment>
<evidence type="ECO:0000259" key="16">
    <source>
        <dbReference type="PROSITE" id="PS50975"/>
    </source>
</evidence>
<evidence type="ECO:0000256" key="4">
    <source>
        <dbReference type="ARBA" id="ARBA00022723"/>
    </source>
</evidence>
<evidence type="ECO:0000256" key="6">
    <source>
        <dbReference type="ARBA" id="ARBA00022840"/>
    </source>
</evidence>
<comment type="cofactor">
    <cofactor evidence="14">
        <name>Mg(2+)</name>
        <dbReference type="ChEBI" id="CHEBI:18420"/>
    </cofactor>
    <cofactor evidence="14">
        <name>Mn(2+)</name>
        <dbReference type="ChEBI" id="CHEBI:29035"/>
    </cofactor>
    <text evidence="14">Binds 2 magnesium or manganese ions per subunit.</text>
</comment>
<feature type="domain" description="ATP-grasp" evidence="16">
    <location>
        <begin position="143"/>
        <end position="344"/>
    </location>
</feature>
<evidence type="ECO:0000256" key="7">
    <source>
        <dbReference type="ARBA" id="ARBA00022842"/>
    </source>
</evidence>
<reference evidence="17 20" key="2">
    <citation type="submission" date="2022-05" db="EMBL/GenBank/DDBJ databases">
        <title>Genome Sequencing of Bee-Associated Microbes.</title>
        <authorList>
            <person name="Dunlap C."/>
        </authorList>
    </citation>
    <scope>NUCLEOTIDE SEQUENCE [LARGE SCALE GENOMIC DNA]</scope>
    <source>
        <strain evidence="17 20">NRRL B-14613</strain>
    </source>
</reference>
<keyword evidence="8 12" id="KW-0133">Cell shape</keyword>
<keyword evidence="11 12" id="KW-0961">Cell wall biogenesis/degradation</keyword>
<comment type="catalytic activity">
    <reaction evidence="12">
        <text>2 D-alanine + ATP = D-alanyl-D-alanine + ADP + phosphate + H(+)</text>
        <dbReference type="Rhea" id="RHEA:11224"/>
        <dbReference type="ChEBI" id="CHEBI:15378"/>
        <dbReference type="ChEBI" id="CHEBI:30616"/>
        <dbReference type="ChEBI" id="CHEBI:43474"/>
        <dbReference type="ChEBI" id="CHEBI:57416"/>
        <dbReference type="ChEBI" id="CHEBI:57822"/>
        <dbReference type="ChEBI" id="CHEBI:456216"/>
        <dbReference type="EC" id="6.3.2.4"/>
    </reaction>
</comment>
<dbReference type="Pfam" id="PF07478">
    <property type="entry name" value="Dala_Dala_lig_C"/>
    <property type="match status" value="1"/>
</dbReference>
<dbReference type="PANTHER" id="PTHR23132:SF25">
    <property type="entry name" value="D-ALANINE--D-ALANINE LIGASE A"/>
    <property type="match status" value="1"/>
</dbReference>
<comment type="similarity">
    <text evidence="2 12">Belongs to the D-alanine--D-alanine ligase family.</text>
</comment>
<keyword evidence="9 12" id="KW-0573">Peptidoglycan synthesis</keyword>
<evidence type="ECO:0000256" key="1">
    <source>
        <dbReference type="ARBA" id="ARBA00001936"/>
    </source>
</evidence>
<evidence type="ECO:0000256" key="8">
    <source>
        <dbReference type="ARBA" id="ARBA00022960"/>
    </source>
</evidence>
<dbReference type="GO" id="GO:0008360">
    <property type="term" value="P:regulation of cell shape"/>
    <property type="evidence" value="ECO:0007669"/>
    <property type="project" value="UniProtKB-KW"/>
</dbReference>
<proteinExistence type="inferred from homology"/>
<organism evidence="18 19">
    <name type="scientific">Paenibacillus thiaminolyticus</name>
    <name type="common">Bacillus thiaminolyticus</name>
    <dbReference type="NCBI Taxonomy" id="49283"/>
    <lineage>
        <taxon>Bacteria</taxon>
        <taxon>Bacillati</taxon>
        <taxon>Bacillota</taxon>
        <taxon>Bacilli</taxon>
        <taxon>Bacillales</taxon>
        <taxon>Paenibacillaceae</taxon>
        <taxon>Paenibacillus</taxon>
    </lineage>
</organism>
<dbReference type="GO" id="GO:0046872">
    <property type="term" value="F:metal ion binding"/>
    <property type="evidence" value="ECO:0007669"/>
    <property type="project" value="UniProtKB-KW"/>
</dbReference>
<dbReference type="PROSITE" id="PS50975">
    <property type="entry name" value="ATP_GRASP"/>
    <property type="match status" value="1"/>
</dbReference>
<dbReference type="Proteomes" id="UP000315377">
    <property type="component" value="Chromosome"/>
</dbReference>
<dbReference type="Gene3D" id="3.30.1490.20">
    <property type="entry name" value="ATP-grasp fold, A domain"/>
    <property type="match status" value="1"/>
</dbReference>